<comment type="function">
    <text evidence="3">Involved in the breakdown of putrescine via hydrolysis of the gamma-glutamyl linkage of gamma-glutamyl-gamma-aminobutyrate.</text>
</comment>
<dbReference type="EC" id="3.5.1.94" evidence="5"/>
<name>A0A2U1V8V0_9PROT</name>
<accession>A0A2U1V8V0</accession>
<dbReference type="PANTHER" id="PTHR43235">
    <property type="entry name" value="GLUTAMINE AMIDOTRANSFERASE PB2B2.05-RELATED"/>
    <property type="match status" value="1"/>
</dbReference>
<comment type="pathway">
    <text evidence="4">Amine and polyamine degradation; putrescine degradation; 4-aminobutanoate from putrescine: step 4/4.</text>
</comment>
<dbReference type="EMBL" id="PDOA01000001">
    <property type="protein sequence ID" value="PWC30349.1"/>
    <property type="molecule type" value="Genomic_DNA"/>
</dbReference>
<comment type="similarity">
    <text evidence="1">Belongs to the peptidase C26 family.</text>
</comment>
<evidence type="ECO:0000256" key="5">
    <source>
        <dbReference type="ARBA" id="ARBA00066788"/>
    </source>
</evidence>
<dbReference type="PROSITE" id="PS51273">
    <property type="entry name" value="GATASE_TYPE_1"/>
    <property type="match status" value="1"/>
</dbReference>
<sequence>MGSGSSAAADKGRPRPLDNPAPRREPARTTFRRRRSRLALPSSSRRPWVGVPACHRDLGGHWQHATPSRYMLALAEGAGARPVLIPPLAGSLDVEGFLDRLDGLLIPGSPSNVQPALYGGAPPPEGELEDPARDATALPLIRAAIARGMPVLAICRGLQEMNVAFGGTLHGRLHLLPGRDDHRGQGTTPEERYRHRHAVSAEGLLRAVTGQKEIRVNSVHMQGIDRVAPGLAVEALAPDGTVEALRPEAATGFQLAVQWHPEWRFQEDAPSTALFRAFGAACAGVAP</sequence>
<keyword evidence="8" id="KW-1185">Reference proteome</keyword>
<dbReference type="GO" id="GO:0006598">
    <property type="term" value="P:polyamine catabolic process"/>
    <property type="evidence" value="ECO:0007669"/>
    <property type="project" value="TreeGrafter"/>
</dbReference>
<dbReference type="PANTHER" id="PTHR43235:SF1">
    <property type="entry name" value="GLUTAMINE AMIDOTRANSFERASE PB2B2.05-RELATED"/>
    <property type="match status" value="1"/>
</dbReference>
<dbReference type="InterPro" id="IPR029062">
    <property type="entry name" value="Class_I_gatase-like"/>
</dbReference>
<dbReference type="SUPFAM" id="SSF52317">
    <property type="entry name" value="Class I glutamine amidotransferase-like"/>
    <property type="match status" value="1"/>
</dbReference>
<dbReference type="CDD" id="cd01745">
    <property type="entry name" value="GATase1_2"/>
    <property type="match status" value="1"/>
</dbReference>
<evidence type="ECO:0000256" key="4">
    <source>
        <dbReference type="ARBA" id="ARBA00060634"/>
    </source>
</evidence>
<comment type="caution">
    <text evidence="7">The sequence shown here is derived from an EMBL/GenBank/DDBJ whole genome shotgun (WGS) entry which is preliminary data.</text>
</comment>
<comment type="catalytic activity">
    <reaction evidence="2">
        <text>4-(gamma-L-glutamylamino)butanoate + H2O = 4-aminobutanoate + L-glutamate</text>
        <dbReference type="Rhea" id="RHEA:19737"/>
        <dbReference type="ChEBI" id="CHEBI:15377"/>
        <dbReference type="ChEBI" id="CHEBI:29985"/>
        <dbReference type="ChEBI" id="CHEBI:58800"/>
        <dbReference type="ChEBI" id="CHEBI:59888"/>
        <dbReference type="EC" id="3.5.1.94"/>
    </reaction>
</comment>
<proteinExistence type="inferred from homology"/>
<dbReference type="Gene3D" id="3.40.50.880">
    <property type="match status" value="1"/>
</dbReference>
<feature type="compositionally biased region" description="Basic and acidic residues" evidence="6">
    <location>
        <begin position="10"/>
        <end position="27"/>
    </location>
</feature>
<evidence type="ECO:0000256" key="1">
    <source>
        <dbReference type="ARBA" id="ARBA00011083"/>
    </source>
</evidence>
<gene>
    <name evidence="7" type="ORF">CR165_00040</name>
</gene>
<evidence type="ECO:0000256" key="2">
    <source>
        <dbReference type="ARBA" id="ARBA00052718"/>
    </source>
</evidence>
<organism evidence="7 8">
    <name type="scientific">Teichococcus aestuarii</name>
    <dbReference type="NCBI Taxonomy" id="568898"/>
    <lineage>
        <taxon>Bacteria</taxon>
        <taxon>Pseudomonadati</taxon>
        <taxon>Pseudomonadota</taxon>
        <taxon>Alphaproteobacteria</taxon>
        <taxon>Acetobacterales</taxon>
        <taxon>Roseomonadaceae</taxon>
        <taxon>Roseomonas</taxon>
    </lineage>
</organism>
<dbReference type="InterPro" id="IPR044668">
    <property type="entry name" value="PuuD-like"/>
</dbReference>
<evidence type="ECO:0000313" key="8">
    <source>
        <dbReference type="Proteomes" id="UP000245048"/>
    </source>
</evidence>
<feature type="region of interest" description="Disordered" evidence="6">
    <location>
        <begin position="1"/>
        <end position="45"/>
    </location>
</feature>
<dbReference type="GO" id="GO:0005829">
    <property type="term" value="C:cytosol"/>
    <property type="evidence" value="ECO:0007669"/>
    <property type="project" value="TreeGrafter"/>
</dbReference>
<evidence type="ECO:0000313" key="7">
    <source>
        <dbReference type="EMBL" id="PWC30349.1"/>
    </source>
</evidence>
<dbReference type="OrthoDB" id="9813383at2"/>
<dbReference type="AlphaFoldDB" id="A0A2U1V8V0"/>
<dbReference type="Proteomes" id="UP000245048">
    <property type="component" value="Unassembled WGS sequence"/>
</dbReference>
<dbReference type="GO" id="GO:0033969">
    <property type="term" value="F:gamma-glutamyl-gamma-aminobutyrate hydrolase activity"/>
    <property type="evidence" value="ECO:0007669"/>
    <property type="project" value="UniProtKB-EC"/>
</dbReference>
<evidence type="ECO:0000256" key="3">
    <source>
        <dbReference type="ARBA" id="ARBA00055068"/>
    </source>
</evidence>
<protein>
    <recommendedName>
        <fullName evidence="5">gamma-glutamyl-gamma-aminobutyrate hydrolase</fullName>
        <ecNumber evidence="5">3.5.1.94</ecNumber>
    </recommendedName>
</protein>
<dbReference type="FunFam" id="3.40.50.880:FF:000030">
    <property type="entry name" value="Gamma-glutamyl-gamma-aminobutyrate hydrolase PuuD"/>
    <property type="match status" value="1"/>
</dbReference>
<evidence type="ECO:0000256" key="6">
    <source>
        <dbReference type="SAM" id="MobiDB-lite"/>
    </source>
</evidence>
<dbReference type="Pfam" id="PF07722">
    <property type="entry name" value="Peptidase_C26"/>
    <property type="match status" value="1"/>
</dbReference>
<dbReference type="InterPro" id="IPR011697">
    <property type="entry name" value="Peptidase_C26"/>
</dbReference>
<reference evidence="8" key="1">
    <citation type="submission" date="2017-10" db="EMBL/GenBank/DDBJ databases">
        <authorList>
            <person name="Toshchakov S.V."/>
            <person name="Goeva M.A."/>
        </authorList>
    </citation>
    <scope>NUCLEOTIDE SEQUENCE [LARGE SCALE GENOMIC DNA]</scope>
    <source>
        <strain evidence="8">JR1/69-1-13</strain>
    </source>
</reference>